<evidence type="ECO:0000256" key="1">
    <source>
        <dbReference type="ARBA" id="ARBA00022741"/>
    </source>
</evidence>
<evidence type="ECO:0000259" key="4">
    <source>
        <dbReference type="SMART" id="SM00382"/>
    </source>
</evidence>
<sequence length="1349" mass="149215">MYLLEERSDCLTYRRHEEFAFRHVVKLGQNDLIFILKSNMAKKKKVRPAQNPSKNLQNNKVAVVPNTSEENKEKIESHDSGKTEKSITIYQKKEIDTCHSFKDAVVKEQELKPSTNKIKANIEKPAYANGVEPDESYDDVFKVPLPPQPQTSGLQEESTGKKSTKKKKKPRSKQDLDDQMETSHRLYKKRIKDPKLIHRIVAYLDTVPNKNFISIPSMAEYLQNRYHDYSRKKKGPFREYVDKAYAVWEKNGGKAKNNRAEKHKGKKGTVPNDLRLEPDDEALEFADSDSDGDIQYDSSQGDDDVEVDETQQDDEEMNPGTNAVNNMMSNLYKNSPHHLYKSKEESESRGLKRKHGKEDHGNKGHVKPEFALLDDEVEELEDKMDEDEEDSLKGDSPKKGENSQPISRDTNIKKFLGALPSRTSYSAYVNSKSDPRTKSGTLYRVQLDDNITEDPSRIHSGISDENQGISGTPPQSPDPTVEVMDTSTVQDIPDPRLTSHTTVGPGTGPGGDNRLVVVDQSARDRKGSKTPKPSRRSSKRVRRNNGGGSDTEPDGKQEKPDKGLEVQKSTVTFADVGGNEKCLTEICKLLVHMRHPEVYQQLGVTPPRGFLLHGPPGCGKTLLANAIAGLAATEIVSGVSGDSEEKIRDLFEKAQQTAPCVIFIDEIDAITPKRETASKDMERRIVAQLLACMDATNRADSLDPALRRAGRFDREIALGIPDEEARLRILQVLCRGLRLHEDFAFQPLAHSTPGYVGADLMALTREAAISAVNRVFQMLQKDKINVTENITNATDDNTNITEDITNITDASPPAEVFVTNNSPSGADSVPAAHVDASCGGKQIAIDANLTSMKFAKAVSGYALVSVKEAPVGSSLEVSDKTENNSHSDKENEPAIDKPDMETLNECSIKSFTENMETSDTHEVPADVEAIKDKKSVTDKILLNPVLTNVNGQKFGSCENKSSDSSILPCTEGEPKVSGGTDNDTLVSKAVAALSWLKDTPPLTEDQLKDLYITMADFQEALKCVQPSAKREGFATVPDVTWDDIGALKDVREELQLAILAIANETGINFISVKGPELLNMYVGESERAVRTVFQRARNSSPCVIFFDELDALCPKRSGHSEGNSSARVVNQLLTEMDGLEERRQVFIMAATNRPDIIDPAVLRPGRLDKTLYVGLPTEADRLDILTCITKNGTRPTLDPDVELAVLSGDSRCQCLTGADLAALVREASVFALKAAILKHGAQPSDTILVNKQHFELAFRKIRPSVSAKSPPSSPGYVSMPVINLTHKLVQSFNSFISLIFMLIKIRTYRPKYSNADGNDAEKTRPFFTLNKTNHVIVEIVLIFWSAYNK</sequence>
<feature type="region of interest" description="Disordered" evidence="3">
    <location>
        <begin position="872"/>
        <end position="897"/>
    </location>
</feature>
<dbReference type="InterPro" id="IPR027417">
    <property type="entry name" value="P-loop_NTPase"/>
</dbReference>
<feature type="compositionally biased region" description="Polar residues" evidence="3">
    <location>
        <begin position="421"/>
        <end position="432"/>
    </location>
</feature>
<reference evidence="5" key="1">
    <citation type="submission" date="2022-11" db="EMBL/GenBank/DDBJ databases">
        <title>Centuries of genome instability and evolution in soft-shell clam transmissible cancer (bioRxiv).</title>
        <authorList>
            <person name="Hart S.F.M."/>
            <person name="Yonemitsu M.A."/>
            <person name="Giersch R.M."/>
            <person name="Beal B.F."/>
            <person name="Arriagada G."/>
            <person name="Davis B.W."/>
            <person name="Ostrander E.A."/>
            <person name="Goff S.P."/>
            <person name="Metzger M.J."/>
        </authorList>
    </citation>
    <scope>NUCLEOTIDE SEQUENCE</scope>
    <source>
        <strain evidence="5">MELC-2E11</strain>
        <tissue evidence="5">Siphon/mantle</tissue>
    </source>
</reference>
<protein>
    <submittedName>
        <fullName evidence="5">NVL-like protein</fullName>
    </submittedName>
</protein>
<dbReference type="SMART" id="SM00382">
    <property type="entry name" value="AAA"/>
    <property type="match status" value="2"/>
</dbReference>
<dbReference type="Gene3D" id="1.10.10.2010">
    <property type="match status" value="1"/>
</dbReference>
<dbReference type="EMBL" id="CP111013">
    <property type="protein sequence ID" value="WAQ97098.1"/>
    <property type="molecule type" value="Genomic_DNA"/>
</dbReference>
<dbReference type="InterPro" id="IPR003959">
    <property type="entry name" value="ATPase_AAA_core"/>
</dbReference>
<feature type="compositionally biased region" description="Basic and acidic residues" evidence="3">
    <location>
        <begin position="391"/>
        <end position="401"/>
    </location>
</feature>
<dbReference type="Gene3D" id="1.10.8.60">
    <property type="match status" value="2"/>
</dbReference>
<evidence type="ECO:0000313" key="5">
    <source>
        <dbReference type="EMBL" id="WAQ97098.1"/>
    </source>
</evidence>
<dbReference type="Gene3D" id="3.40.50.300">
    <property type="entry name" value="P-loop containing nucleotide triphosphate hydrolases"/>
    <property type="match status" value="2"/>
</dbReference>
<feature type="domain" description="AAA+ ATPase" evidence="4">
    <location>
        <begin position="1053"/>
        <end position="1177"/>
    </location>
</feature>
<feature type="region of interest" description="Disordered" evidence="3">
    <location>
        <begin position="126"/>
        <end position="187"/>
    </location>
</feature>
<feature type="region of interest" description="Disordered" evidence="3">
    <location>
        <begin position="253"/>
        <end position="566"/>
    </location>
</feature>
<dbReference type="PROSITE" id="PS00674">
    <property type="entry name" value="AAA"/>
    <property type="match status" value="1"/>
</dbReference>
<evidence type="ECO:0000313" key="6">
    <source>
        <dbReference type="Proteomes" id="UP001164746"/>
    </source>
</evidence>
<feature type="compositionally biased region" description="Basic and acidic residues" evidence="3">
    <location>
        <begin position="877"/>
        <end position="897"/>
    </location>
</feature>
<evidence type="ECO:0000256" key="3">
    <source>
        <dbReference type="SAM" id="MobiDB-lite"/>
    </source>
</evidence>
<dbReference type="Pfam" id="PF00004">
    <property type="entry name" value="AAA"/>
    <property type="match status" value="2"/>
</dbReference>
<feature type="compositionally biased region" description="Basic and acidic residues" evidence="3">
    <location>
        <begin position="553"/>
        <end position="565"/>
    </location>
</feature>
<keyword evidence="6" id="KW-1185">Reference proteome</keyword>
<dbReference type="Proteomes" id="UP001164746">
    <property type="component" value="Chromosome 2"/>
</dbReference>
<dbReference type="SUPFAM" id="SSF52540">
    <property type="entry name" value="P-loop containing nucleoside triphosphate hydrolases"/>
    <property type="match status" value="2"/>
</dbReference>
<gene>
    <name evidence="5" type="ORF">MAR_029788</name>
</gene>
<feature type="compositionally biased region" description="Acidic residues" evidence="3">
    <location>
        <begin position="372"/>
        <end position="390"/>
    </location>
</feature>
<organism evidence="5 6">
    <name type="scientific">Mya arenaria</name>
    <name type="common">Soft-shell clam</name>
    <dbReference type="NCBI Taxonomy" id="6604"/>
    <lineage>
        <taxon>Eukaryota</taxon>
        <taxon>Metazoa</taxon>
        <taxon>Spiralia</taxon>
        <taxon>Lophotrochozoa</taxon>
        <taxon>Mollusca</taxon>
        <taxon>Bivalvia</taxon>
        <taxon>Autobranchia</taxon>
        <taxon>Heteroconchia</taxon>
        <taxon>Euheterodonta</taxon>
        <taxon>Imparidentia</taxon>
        <taxon>Neoheterodontei</taxon>
        <taxon>Myida</taxon>
        <taxon>Myoidea</taxon>
        <taxon>Myidae</taxon>
        <taxon>Mya</taxon>
    </lineage>
</organism>
<feature type="compositionally biased region" description="Basic residues" evidence="3">
    <location>
        <begin position="162"/>
        <end position="171"/>
    </location>
</feature>
<name>A0ABY7DIR8_MYAAR</name>
<dbReference type="InterPro" id="IPR003960">
    <property type="entry name" value="ATPase_AAA_CS"/>
</dbReference>
<proteinExistence type="predicted"/>
<evidence type="ECO:0000256" key="2">
    <source>
        <dbReference type="ARBA" id="ARBA00022840"/>
    </source>
</evidence>
<dbReference type="PANTHER" id="PTHR23077">
    <property type="entry name" value="AAA-FAMILY ATPASE"/>
    <property type="match status" value="1"/>
</dbReference>
<feature type="compositionally biased region" description="Basic and acidic residues" evidence="3">
    <location>
        <begin position="341"/>
        <end position="368"/>
    </location>
</feature>
<dbReference type="InterPro" id="IPR041569">
    <property type="entry name" value="AAA_lid_3"/>
</dbReference>
<accession>A0ABY7DIR8</accession>
<dbReference type="InterPro" id="IPR038100">
    <property type="entry name" value="NLV2_N_sf"/>
</dbReference>
<keyword evidence="2" id="KW-0067">ATP-binding</keyword>
<dbReference type="PANTHER" id="PTHR23077:SF171">
    <property type="entry name" value="NUCLEAR VALOSIN-CONTAINING PROTEIN-LIKE"/>
    <property type="match status" value="1"/>
</dbReference>
<feature type="compositionally biased region" description="Basic and acidic residues" evidence="3">
    <location>
        <begin position="172"/>
        <end position="184"/>
    </location>
</feature>
<dbReference type="InterPro" id="IPR050168">
    <property type="entry name" value="AAA_ATPase_domain"/>
</dbReference>
<feature type="compositionally biased region" description="Polar residues" evidence="3">
    <location>
        <begin position="463"/>
        <end position="473"/>
    </location>
</feature>
<feature type="domain" description="AAA+ ATPase" evidence="4">
    <location>
        <begin position="606"/>
        <end position="722"/>
    </location>
</feature>
<dbReference type="Pfam" id="PF16725">
    <property type="entry name" value="Nucleolin_bd"/>
    <property type="match status" value="1"/>
</dbReference>
<feature type="compositionally biased region" description="Polar residues" evidence="3">
    <location>
        <begin position="319"/>
        <end position="333"/>
    </location>
</feature>
<dbReference type="InterPro" id="IPR003593">
    <property type="entry name" value="AAA+_ATPase"/>
</dbReference>
<keyword evidence="1" id="KW-0547">Nucleotide-binding</keyword>
<dbReference type="Pfam" id="PF17862">
    <property type="entry name" value="AAA_lid_3"/>
    <property type="match status" value="1"/>
</dbReference>
<feature type="compositionally biased region" description="Acidic residues" evidence="3">
    <location>
        <begin position="278"/>
        <end position="317"/>
    </location>
</feature>
<dbReference type="InterPro" id="IPR031996">
    <property type="entry name" value="NVL2_nucleolin-bd"/>
</dbReference>
<feature type="compositionally biased region" description="Basic residues" evidence="3">
    <location>
        <begin position="528"/>
        <end position="543"/>
    </location>
</feature>